<dbReference type="GO" id="GO:0006508">
    <property type="term" value="P:proteolysis"/>
    <property type="evidence" value="ECO:0007669"/>
    <property type="project" value="InterPro"/>
</dbReference>
<reference evidence="2" key="2">
    <citation type="journal article" date="2021" name="PeerJ">
        <title>Extensive microbial diversity within the chicken gut microbiome revealed by metagenomics and culture.</title>
        <authorList>
            <person name="Gilroy R."/>
            <person name="Ravi A."/>
            <person name="Getino M."/>
            <person name="Pursley I."/>
            <person name="Horton D.L."/>
            <person name="Alikhan N.F."/>
            <person name="Baker D."/>
            <person name="Gharbi K."/>
            <person name="Hall N."/>
            <person name="Watson M."/>
            <person name="Adriaenssens E.M."/>
            <person name="Foster-Nyarko E."/>
            <person name="Jarju S."/>
            <person name="Secka A."/>
            <person name="Antonio M."/>
            <person name="Oren A."/>
            <person name="Chaudhuri R.R."/>
            <person name="La Ragione R."/>
            <person name="Hildebrand F."/>
            <person name="Pallen M.J."/>
        </authorList>
    </citation>
    <scope>NUCLEOTIDE SEQUENCE</scope>
    <source>
        <strain evidence="2">B1-15692</strain>
    </source>
</reference>
<comment type="caution">
    <text evidence="2">The sequence shown here is derived from an EMBL/GenBank/DDBJ whole genome shotgun (WGS) entry which is preliminary data.</text>
</comment>
<name>A0A9D9NBA5_9BACT</name>
<sequence>MNKRTIISAAAAIILTVSGHMTVSGQSPWITNDTLAHNMIWTDKLQRQVEFLSDSLCAGRASGSIGGNEAAFWLIRNFRKAGLLEFGGTYAKHVYTGGGEIGHNILGMIPGSMKDPCDSYIIVGAHYDHLGILDGRMYPGADSNASGTVSLVSLADMFSSMKTLGKVYGKNIIFAAFDGQCMNLSGSYSLWNMIKSGDLKDPVTGETITEDRISLMVNIDQIGCSLSTLSSGRKDYIIMLGNGRLRKEDRNKITQCNLFYGTDLEISHTYYGSKDFTRVFYTLSDQRVFIENGVPGILFTSGITMNNNKTYDTADTLDYEVMRRRIILIFHWIEKML</sequence>
<dbReference type="SUPFAM" id="SSF53187">
    <property type="entry name" value="Zn-dependent exopeptidases"/>
    <property type="match status" value="1"/>
</dbReference>
<protein>
    <submittedName>
        <fullName evidence="2">M28 family peptidase</fullName>
    </submittedName>
</protein>
<evidence type="ECO:0000313" key="2">
    <source>
        <dbReference type="EMBL" id="MBO8467298.1"/>
    </source>
</evidence>
<dbReference type="AlphaFoldDB" id="A0A9D9NBA5"/>
<dbReference type="Pfam" id="PF04389">
    <property type="entry name" value="Peptidase_M28"/>
    <property type="match status" value="1"/>
</dbReference>
<accession>A0A9D9NBA5</accession>
<reference evidence="2" key="1">
    <citation type="submission" date="2020-10" db="EMBL/GenBank/DDBJ databases">
        <authorList>
            <person name="Gilroy R."/>
        </authorList>
    </citation>
    <scope>NUCLEOTIDE SEQUENCE</scope>
    <source>
        <strain evidence="2">B1-15692</strain>
    </source>
</reference>
<evidence type="ECO:0000259" key="1">
    <source>
        <dbReference type="Pfam" id="PF04389"/>
    </source>
</evidence>
<organism evidence="2 3">
    <name type="scientific">Candidatus Cryptobacteroides faecipullorum</name>
    <dbReference type="NCBI Taxonomy" id="2840764"/>
    <lineage>
        <taxon>Bacteria</taxon>
        <taxon>Pseudomonadati</taxon>
        <taxon>Bacteroidota</taxon>
        <taxon>Bacteroidia</taxon>
        <taxon>Bacteroidales</taxon>
        <taxon>Candidatus Cryptobacteroides</taxon>
    </lineage>
</organism>
<feature type="domain" description="Peptidase M28" evidence="1">
    <location>
        <begin position="104"/>
        <end position="326"/>
    </location>
</feature>
<dbReference type="InterPro" id="IPR007484">
    <property type="entry name" value="Peptidase_M28"/>
</dbReference>
<dbReference type="PANTHER" id="PTHR12147:SF26">
    <property type="entry name" value="PEPTIDASE M28 DOMAIN-CONTAINING PROTEIN"/>
    <property type="match status" value="1"/>
</dbReference>
<dbReference type="GO" id="GO:0008235">
    <property type="term" value="F:metalloexopeptidase activity"/>
    <property type="evidence" value="ECO:0007669"/>
    <property type="project" value="InterPro"/>
</dbReference>
<gene>
    <name evidence="2" type="ORF">IAB99_06005</name>
</gene>
<proteinExistence type="predicted"/>
<dbReference type="PANTHER" id="PTHR12147">
    <property type="entry name" value="METALLOPEPTIDASE M28 FAMILY MEMBER"/>
    <property type="match status" value="1"/>
</dbReference>
<dbReference type="InterPro" id="IPR045175">
    <property type="entry name" value="M28_fam"/>
</dbReference>
<evidence type="ECO:0000313" key="3">
    <source>
        <dbReference type="Proteomes" id="UP000823660"/>
    </source>
</evidence>
<dbReference type="EMBL" id="JADIMH010000032">
    <property type="protein sequence ID" value="MBO8467298.1"/>
    <property type="molecule type" value="Genomic_DNA"/>
</dbReference>
<dbReference type="Gene3D" id="3.40.630.10">
    <property type="entry name" value="Zn peptidases"/>
    <property type="match status" value="1"/>
</dbReference>
<dbReference type="Proteomes" id="UP000823660">
    <property type="component" value="Unassembled WGS sequence"/>
</dbReference>